<dbReference type="PANTHER" id="PTHR39456:SF1">
    <property type="entry name" value="METAL-DEPENDENT HYDROLASE"/>
    <property type="match status" value="1"/>
</dbReference>
<name>A0A5C7J3B0_9BACT</name>
<dbReference type="Pfam" id="PF10118">
    <property type="entry name" value="Metal_hydrol"/>
    <property type="match status" value="1"/>
</dbReference>
<accession>A0A5C7J3B0</accession>
<proteinExistence type="predicted"/>
<sequence length="267" mass="30750">MMKRNSKSPFFVRNITFDFTDAKNFWAGDNPSLTMYFNALSSLFPDGERYFVNSVRAVRDQVTDDVLRDKITSFIGQEAMHSREHERLNQTMERRGIPLSSFEAFAGRGLAGVAFALSPKLQLAITCALEHFTASLAAELLRRDDIQNLIEDDELLKLWVWHAVEELEHKDVAFDVFKHVYGNQFAQRAAVMVFASIGLFVVHTWMTLRLCSRYSNLEALSTLRILYGRRGFITGIIPEMMKYFSPSFHPSKVDHVALLTEWQERIK</sequence>
<dbReference type="EMBL" id="SSDS01000113">
    <property type="protein sequence ID" value="TXG75738.1"/>
    <property type="molecule type" value="Genomic_DNA"/>
</dbReference>
<dbReference type="PANTHER" id="PTHR39456">
    <property type="entry name" value="METAL-DEPENDENT HYDROLASE"/>
    <property type="match status" value="1"/>
</dbReference>
<dbReference type="PIRSF" id="PIRSF007580">
    <property type="entry name" value="UCP07580"/>
    <property type="match status" value="1"/>
</dbReference>
<reference evidence="1 2" key="1">
    <citation type="submission" date="2018-09" db="EMBL/GenBank/DDBJ databases">
        <title>Metagenome Assembled Genomes from an Advanced Water Purification Facility.</title>
        <authorList>
            <person name="Stamps B.W."/>
            <person name="Spear J.R."/>
        </authorList>
    </citation>
    <scope>NUCLEOTIDE SEQUENCE [LARGE SCALE GENOMIC DNA]</scope>
    <source>
        <strain evidence="1">Bin_63_2</strain>
    </source>
</reference>
<gene>
    <name evidence="1" type="ORF">E6Q11_06950</name>
</gene>
<dbReference type="AlphaFoldDB" id="A0A5C7J3B0"/>
<organism evidence="1 2">
    <name type="scientific">Candidatus Dojkabacteria bacterium</name>
    <dbReference type="NCBI Taxonomy" id="2099670"/>
    <lineage>
        <taxon>Bacteria</taxon>
        <taxon>Candidatus Dojkabacteria</taxon>
    </lineage>
</organism>
<evidence type="ECO:0000313" key="2">
    <source>
        <dbReference type="Proteomes" id="UP000321026"/>
    </source>
</evidence>
<dbReference type="Proteomes" id="UP000321026">
    <property type="component" value="Unassembled WGS sequence"/>
</dbReference>
<dbReference type="InterPro" id="IPR016516">
    <property type="entry name" value="UCP07580"/>
</dbReference>
<comment type="caution">
    <text evidence="1">The sequence shown here is derived from an EMBL/GenBank/DDBJ whole genome shotgun (WGS) entry which is preliminary data.</text>
</comment>
<dbReference type="GO" id="GO:0016787">
    <property type="term" value="F:hydrolase activity"/>
    <property type="evidence" value="ECO:0007669"/>
    <property type="project" value="UniProtKB-KW"/>
</dbReference>
<protein>
    <submittedName>
        <fullName evidence="1">Metal-dependent hydrolase</fullName>
    </submittedName>
</protein>
<keyword evidence="1" id="KW-0378">Hydrolase</keyword>
<evidence type="ECO:0000313" key="1">
    <source>
        <dbReference type="EMBL" id="TXG75738.1"/>
    </source>
</evidence>